<organism evidence="1">
    <name type="scientific">Christensenella massiliensis</name>
    <dbReference type="NCBI Taxonomy" id="1805714"/>
    <lineage>
        <taxon>Bacteria</taxon>
        <taxon>Bacillati</taxon>
        <taxon>Bacillota</taxon>
        <taxon>Clostridia</taxon>
        <taxon>Christensenellales</taxon>
        <taxon>Christensenellaceae</taxon>
        <taxon>Christensenella</taxon>
    </lineage>
</organism>
<dbReference type="EMBL" id="CP117826">
    <property type="protein sequence ID" value="XCC63347.1"/>
    <property type="molecule type" value="Genomic_DNA"/>
</dbReference>
<protein>
    <submittedName>
        <fullName evidence="1">Uncharacterized protein</fullName>
    </submittedName>
</protein>
<name>A0AAU8ABN8_9FIRM</name>
<dbReference type="RefSeq" id="WP_079546785.1">
    <property type="nucleotide sequence ID" value="NZ_CP117826.1"/>
</dbReference>
<dbReference type="AlphaFoldDB" id="A0AAU8ABN8"/>
<proteinExistence type="predicted"/>
<gene>
    <name evidence="1" type="ORF">PUP29_05385</name>
</gene>
<evidence type="ECO:0000313" key="1">
    <source>
        <dbReference type="EMBL" id="XCC63347.1"/>
    </source>
</evidence>
<accession>A0AAU8ABN8</accession>
<sequence length="61" mass="6748">MGNGIEITELSTPSDKLREAKNLILEVLYETHHDAALSEAEASDLRRAAKTLAVISDRLNR</sequence>
<reference evidence="1" key="1">
    <citation type="submission" date="2023-02" db="EMBL/GenBank/DDBJ databases">
        <title>Gut commensal Christensenella minuta modulates host metabolism via a new class of secondary bile acids.</title>
        <authorList>
            <person name="Liu C."/>
        </authorList>
    </citation>
    <scope>NUCLEOTIDE SEQUENCE</scope>
    <source>
        <strain evidence="1">CA70</strain>
    </source>
</reference>